<reference evidence="2 3" key="1">
    <citation type="submission" date="2016-11" db="EMBL/GenBank/DDBJ databases">
        <title>Mixed transmission modes and dynamic genome evolution in an obligate animal-bacterial symbiosis.</title>
        <authorList>
            <person name="Russell S.L."/>
            <person name="Corbett-Detig R.B."/>
            <person name="Cavanaugh C.M."/>
        </authorList>
    </citation>
    <scope>NUCLEOTIDE SEQUENCE [LARGE SCALE GENOMIC DNA]</scope>
    <source>
        <strain evidence="2">Sveles-Q1</strain>
    </source>
</reference>
<organism evidence="2 3">
    <name type="scientific">Solemya pervernicosa gill symbiont</name>
    <dbReference type="NCBI Taxonomy" id="642797"/>
    <lineage>
        <taxon>Bacteria</taxon>
        <taxon>Pseudomonadati</taxon>
        <taxon>Pseudomonadota</taxon>
        <taxon>Gammaproteobacteria</taxon>
        <taxon>sulfur-oxidizing symbionts</taxon>
    </lineage>
</organism>
<protein>
    <submittedName>
        <fullName evidence="2">Uncharacterized protein</fullName>
    </submittedName>
</protein>
<evidence type="ECO:0000313" key="3">
    <source>
        <dbReference type="Proteomes" id="UP000191110"/>
    </source>
</evidence>
<dbReference type="RefSeq" id="WP_078485014.1">
    <property type="nucleotide sequence ID" value="NZ_MPRL01000092.1"/>
</dbReference>
<dbReference type="AlphaFoldDB" id="A0A1T2L013"/>
<feature type="transmembrane region" description="Helical" evidence="1">
    <location>
        <begin position="20"/>
        <end position="44"/>
    </location>
</feature>
<name>A0A1T2L013_9GAMM</name>
<sequence length="155" mass="17965">MLSTTTSLCTTLFTGRLTRAATLIVIALWGTSLQAASIFILHSYSQEYNWTKRQHAGFIKAFESQSNQEPTYATEYLDTKRQHYSEGYADEILRHLSQKYENYRPDLIYVTDDNALSFARNHLPKLFPNTPRNLLRCQRLLVSRSTRPIESHGYI</sequence>
<dbReference type="OrthoDB" id="5644906at2"/>
<dbReference type="Proteomes" id="UP000191110">
    <property type="component" value="Unassembled WGS sequence"/>
</dbReference>
<dbReference type="EMBL" id="MPRL01000092">
    <property type="protein sequence ID" value="OOZ38439.1"/>
    <property type="molecule type" value="Genomic_DNA"/>
</dbReference>
<keyword evidence="1" id="KW-0472">Membrane</keyword>
<evidence type="ECO:0000256" key="1">
    <source>
        <dbReference type="SAM" id="Phobius"/>
    </source>
</evidence>
<evidence type="ECO:0000313" key="2">
    <source>
        <dbReference type="EMBL" id="OOZ38439.1"/>
    </source>
</evidence>
<keyword evidence="3" id="KW-1185">Reference proteome</keyword>
<keyword evidence="1" id="KW-1133">Transmembrane helix</keyword>
<proteinExistence type="predicted"/>
<comment type="caution">
    <text evidence="2">The sequence shown here is derived from an EMBL/GenBank/DDBJ whole genome shotgun (WGS) entry which is preliminary data.</text>
</comment>
<keyword evidence="1" id="KW-0812">Transmembrane</keyword>
<accession>A0A1T2L013</accession>
<gene>
    <name evidence="2" type="ORF">BOW53_15600</name>
</gene>